<dbReference type="EMBL" id="VTEI01000007">
    <property type="protein sequence ID" value="TYS15758.1"/>
    <property type="molecule type" value="Genomic_DNA"/>
</dbReference>
<feature type="transmembrane region" description="Helical" evidence="1">
    <location>
        <begin position="44"/>
        <end position="64"/>
    </location>
</feature>
<accession>A0A5D4NQN1</accession>
<evidence type="ECO:0000313" key="2">
    <source>
        <dbReference type="EMBL" id="TYS15758.1"/>
    </source>
</evidence>
<dbReference type="Proteomes" id="UP000322267">
    <property type="component" value="Unassembled WGS sequence"/>
</dbReference>
<keyword evidence="1" id="KW-0812">Transmembrane</keyword>
<keyword evidence="1" id="KW-0472">Membrane</keyword>
<sequence length="426" mass="48380">MEAAQQEIRVKEKSAYVTRVSVKLLADILLLLAVLTFFTTESSFLGGALPFLSLAIVMTLPLIWTGIESSRKFNVIFLGISVTLFLTAQFFLGLPWWSSLLLLFLLHWRISTHLEEERDSRYEMSGGFMLAFLIITLSSYAFQNIYEKQSSAIILFLFVSGMILYSGGTYLVRVAESAVHSKKATRVKSAKLPFLFTVLLAGLAAVLAAVSETIDGSINYVMGGLFWILSFLVTPIWQLINWLLGLLPKDMSEDLQSIGRPDMPYDITSEQLEDSSSRLFLSWWNEVLIAVLVLVILVYVWRRYKDKGWVAEEGPKRYAGFSSFKESAIAEKAVQSANTRYSAADSEIRKDIFSLEKLAEKNGVSRLNGETLEEWLCRLGIQEDKEFYRLYEEVRYGNKYIAMDKTAWFKQSVKQVEAKITGKKPR</sequence>
<reference evidence="2 3" key="1">
    <citation type="submission" date="2019-08" db="EMBL/GenBank/DDBJ databases">
        <title>Bacillus genomes from the desert of Cuatro Cienegas, Coahuila.</title>
        <authorList>
            <person name="Olmedo-Alvarez G."/>
        </authorList>
    </citation>
    <scope>NUCLEOTIDE SEQUENCE [LARGE SCALE GENOMIC DNA]</scope>
    <source>
        <strain evidence="2 3">CH34_1T</strain>
    </source>
</reference>
<evidence type="ECO:0000313" key="3">
    <source>
        <dbReference type="Proteomes" id="UP000322267"/>
    </source>
</evidence>
<feature type="transmembrane region" description="Helical" evidence="1">
    <location>
        <begin position="124"/>
        <end position="142"/>
    </location>
</feature>
<comment type="caution">
    <text evidence="2">The sequence shown here is derived from an EMBL/GenBank/DDBJ whole genome shotgun (WGS) entry which is preliminary data.</text>
</comment>
<dbReference type="RefSeq" id="WP_148940529.1">
    <property type="nucleotide sequence ID" value="NZ_VTEI01000007.1"/>
</dbReference>
<evidence type="ECO:0008006" key="4">
    <source>
        <dbReference type="Google" id="ProtNLM"/>
    </source>
</evidence>
<feature type="transmembrane region" description="Helical" evidence="1">
    <location>
        <begin position="283"/>
        <end position="301"/>
    </location>
</feature>
<evidence type="ECO:0000256" key="1">
    <source>
        <dbReference type="SAM" id="Phobius"/>
    </source>
</evidence>
<proteinExistence type="predicted"/>
<dbReference type="OrthoDB" id="2453008at2"/>
<dbReference type="AlphaFoldDB" id="A0A5D4NQN1"/>
<protein>
    <recommendedName>
        <fullName evidence="4">DUF4129 domain-containing protein</fullName>
    </recommendedName>
</protein>
<feature type="transmembrane region" description="Helical" evidence="1">
    <location>
        <begin position="20"/>
        <end position="38"/>
    </location>
</feature>
<organism evidence="2 3">
    <name type="scientific">Rossellomorea vietnamensis</name>
    <dbReference type="NCBI Taxonomy" id="218284"/>
    <lineage>
        <taxon>Bacteria</taxon>
        <taxon>Bacillati</taxon>
        <taxon>Bacillota</taxon>
        <taxon>Bacilli</taxon>
        <taxon>Bacillales</taxon>
        <taxon>Bacillaceae</taxon>
        <taxon>Rossellomorea</taxon>
    </lineage>
</organism>
<gene>
    <name evidence="2" type="ORF">FZC78_14265</name>
</gene>
<feature type="transmembrane region" description="Helical" evidence="1">
    <location>
        <begin position="154"/>
        <end position="172"/>
    </location>
</feature>
<feature type="transmembrane region" description="Helical" evidence="1">
    <location>
        <begin position="192"/>
        <end position="211"/>
    </location>
</feature>
<feature type="transmembrane region" description="Helical" evidence="1">
    <location>
        <begin position="76"/>
        <end position="104"/>
    </location>
</feature>
<keyword evidence="1" id="KW-1133">Transmembrane helix</keyword>
<feature type="transmembrane region" description="Helical" evidence="1">
    <location>
        <begin position="218"/>
        <end position="240"/>
    </location>
</feature>
<name>A0A5D4NQN1_9BACI</name>